<dbReference type="Proteomes" id="UP000000444">
    <property type="component" value="Chromosome"/>
</dbReference>
<keyword evidence="3" id="KW-0804">Transcription</keyword>
<keyword evidence="1" id="KW-0423">Lactose metabolism</keyword>
<evidence type="ECO:0000313" key="5">
    <source>
        <dbReference type="EMBL" id="CAL29321.1"/>
    </source>
</evidence>
<evidence type="ECO:0000313" key="6">
    <source>
        <dbReference type="Proteomes" id="UP000000444"/>
    </source>
</evidence>
<dbReference type="Gene3D" id="3.40.50.1360">
    <property type="match status" value="1"/>
</dbReference>
<evidence type="ECO:0000256" key="2">
    <source>
        <dbReference type="ARBA" id="ARBA00023015"/>
    </source>
</evidence>
<dbReference type="SMART" id="SM00420">
    <property type="entry name" value="HTH_DEOR"/>
    <property type="match status" value="1"/>
</dbReference>
<proteinExistence type="predicted"/>
<name>B9DIE9_STACT</name>
<dbReference type="InterPro" id="IPR050313">
    <property type="entry name" value="Carb_Metab_HTH_regulators"/>
</dbReference>
<gene>
    <name evidence="5" type="primary">glpR2</name>
    <name evidence="5" type="ordered locus">Sca_2418</name>
</gene>
<dbReference type="InterPro" id="IPR001034">
    <property type="entry name" value="DeoR_HTH"/>
</dbReference>
<evidence type="ECO:0000256" key="1">
    <source>
        <dbReference type="ARBA" id="ARBA00022736"/>
    </source>
</evidence>
<dbReference type="PROSITE" id="PS51000">
    <property type="entry name" value="HTH_DEOR_2"/>
    <property type="match status" value="1"/>
</dbReference>
<dbReference type="SUPFAM" id="SSF46785">
    <property type="entry name" value="Winged helix' DNA-binding domain"/>
    <property type="match status" value="1"/>
</dbReference>
<dbReference type="Pfam" id="PF00455">
    <property type="entry name" value="DeoRC"/>
    <property type="match status" value="1"/>
</dbReference>
<sequence length="256" mass="28494">MKIFADERRDLIMTYLSKHKRATVNQLSEHANVTPATIRSDLTALQALNKVERTHGGVRLPRADSLNTDNSFSDRLNKHQTAKQRIGMKALAKISNHQCILMDASSTTYELAKLLAKTDMNLTIITNGLENAILLKENTNLTVLIIGGFAQKGSNALTGRLDSQILNLYHIDYFFVSANGVTLQNGLTDFSLTEVELKKEMIKQSTEVIALIDKSKFNISSSLSFANLFEIDEIITDENITPELSKQIPTKVTIVK</sequence>
<organism evidence="5 6">
    <name type="scientific">Staphylococcus carnosus (strain TM300)</name>
    <dbReference type="NCBI Taxonomy" id="396513"/>
    <lineage>
        <taxon>Bacteria</taxon>
        <taxon>Bacillati</taxon>
        <taxon>Bacillota</taxon>
        <taxon>Bacilli</taxon>
        <taxon>Bacillales</taxon>
        <taxon>Staphylococcaceae</taxon>
        <taxon>Staphylococcus</taxon>
    </lineage>
</organism>
<dbReference type="RefSeq" id="WP_015901656.1">
    <property type="nucleotide sequence ID" value="NC_012121.1"/>
</dbReference>
<dbReference type="InterPro" id="IPR037171">
    <property type="entry name" value="NagB/RpiA_transferase-like"/>
</dbReference>
<accession>B9DIE9</accession>
<dbReference type="SUPFAM" id="SSF100950">
    <property type="entry name" value="NagB/RpiA/CoA transferase-like"/>
    <property type="match status" value="1"/>
</dbReference>
<protein>
    <submittedName>
        <fullName evidence="5">Regulatory protein (DeoR family)</fullName>
    </submittedName>
</protein>
<dbReference type="PANTHER" id="PTHR30363:SF44">
    <property type="entry name" value="AGA OPERON TRANSCRIPTIONAL REPRESSOR-RELATED"/>
    <property type="match status" value="1"/>
</dbReference>
<dbReference type="InterPro" id="IPR036388">
    <property type="entry name" value="WH-like_DNA-bd_sf"/>
</dbReference>
<evidence type="ECO:0000259" key="4">
    <source>
        <dbReference type="PROSITE" id="PS51000"/>
    </source>
</evidence>
<dbReference type="InterPro" id="IPR014036">
    <property type="entry name" value="DeoR-like_C"/>
</dbReference>
<dbReference type="KEGG" id="sca:SCA_2418"/>
<dbReference type="Pfam" id="PF08220">
    <property type="entry name" value="HTH_DeoR"/>
    <property type="match status" value="1"/>
</dbReference>
<dbReference type="InterPro" id="IPR036390">
    <property type="entry name" value="WH_DNA-bd_sf"/>
</dbReference>
<dbReference type="OrthoDB" id="9797223at2"/>
<dbReference type="BioCyc" id="SCAR396513:SCA_RS12150-MONOMER"/>
<dbReference type="GO" id="GO:0005988">
    <property type="term" value="P:lactose metabolic process"/>
    <property type="evidence" value="ECO:0007669"/>
    <property type="project" value="UniProtKB-KW"/>
</dbReference>
<dbReference type="HOGENOM" id="CLU_060699_1_4_9"/>
<dbReference type="PANTHER" id="PTHR30363">
    <property type="entry name" value="HTH-TYPE TRANSCRIPTIONAL REGULATOR SRLR-RELATED"/>
    <property type="match status" value="1"/>
</dbReference>
<dbReference type="GO" id="GO:0003700">
    <property type="term" value="F:DNA-binding transcription factor activity"/>
    <property type="evidence" value="ECO:0007669"/>
    <property type="project" value="InterPro"/>
</dbReference>
<keyword evidence="2" id="KW-0805">Transcription regulation</keyword>
<dbReference type="EMBL" id="AM295250">
    <property type="protein sequence ID" value="CAL29321.1"/>
    <property type="molecule type" value="Genomic_DNA"/>
</dbReference>
<dbReference type="SMART" id="SM01134">
    <property type="entry name" value="DeoRC"/>
    <property type="match status" value="1"/>
</dbReference>
<dbReference type="AlphaFoldDB" id="B9DIE9"/>
<dbReference type="Gene3D" id="1.10.10.10">
    <property type="entry name" value="Winged helix-like DNA-binding domain superfamily/Winged helix DNA-binding domain"/>
    <property type="match status" value="1"/>
</dbReference>
<keyword evidence="6" id="KW-1185">Reference proteome</keyword>
<reference evidence="5 6" key="1">
    <citation type="journal article" date="2009" name="Appl. Environ. Microbiol.">
        <title>Genome analysis of the meat starter culture bacterium Staphylococcus carnosus TM300.</title>
        <authorList>
            <person name="Rosenstein R."/>
            <person name="Nerz C."/>
            <person name="Biswas L."/>
            <person name="Resch A."/>
            <person name="Raddatz G."/>
            <person name="Schuster S.C."/>
            <person name="Goetz F."/>
        </authorList>
    </citation>
    <scope>NUCLEOTIDE SEQUENCE [LARGE SCALE GENOMIC DNA]</scope>
    <source>
        <strain evidence="5 6">TM300</strain>
    </source>
</reference>
<evidence type="ECO:0000256" key="3">
    <source>
        <dbReference type="ARBA" id="ARBA00023163"/>
    </source>
</evidence>
<dbReference type="eggNOG" id="COG1349">
    <property type="taxonomic scope" value="Bacteria"/>
</dbReference>
<feature type="domain" description="HTH deoR-type" evidence="4">
    <location>
        <begin position="5"/>
        <end position="60"/>
    </location>
</feature>